<evidence type="ECO:0000256" key="2">
    <source>
        <dbReference type="ARBA" id="ARBA00022487"/>
    </source>
</evidence>
<keyword evidence="2" id="KW-0719">Serine esterase</keyword>
<dbReference type="EC" id="3.1.1.-" evidence="6"/>
<dbReference type="PANTHER" id="PTHR11559">
    <property type="entry name" value="CARBOXYLESTERASE"/>
    <property type="match status" value="1"/>
</dbReference>
<comment type="caution">
    <text evidence="8">The sequence shown here is derived from an EMBL/GenBank/DDBJ whole genome shotgun (WGS) entry which is preliminary data.</text>
</comment>
<dbReference type="InterPro" id="IPR019826">
    <property type="entry name" value="Carboxylesterase_B_AS"/>
</dbReference>
<protein>
    <recommendedName>
        <fullName evidence="6">Carboxylic ester hydrolase</fullName>
        <ecNumber evidence="6">3.1.1.-</ecNumber>
    </recommendedName>
</protein>
<evidence type="ECO:0000313" key="9">
    <source>
        <dbReference type="Proteomes" id="UP001162156"/>
    </source>
</evidence>
<dbReference type="SUPFAM" id="SSF53474">
    <property type="entry name" value="alpha/beta-Hydrolases"/>
    <property type="match status" value="1"/>
</dbReference>
<keyword evidence="3 6" id="KW-0378">Hydrolase</keyword>
<dbReference type="EMBL" id="JANEYF010000254">
    <property type="protein sequence ID" value="KAJ8971087.1"/>
    <property type="molecule type" value="Genomic_DNA"/>
</dbReference>
<keyword evidence="6" id="KW-0732">Signal</keyword>
<organism evidence="8 9">
    <name type="scientific">Rhamnusium bicolor</name>
    <dbReference type="NCBI Taxonomy" id="1586634"/>
    <lineage>
        <taxon>Eukaryota</taxon>
        <taxon>Metazoa</taxon>
        <taxon>Ecdysozoa</taxon>
        <taxon>Arthropoda</taxon>
        <taxon>Hexapoda</taxon>
        <taxon>Insecta</taxon>
        <taxon>Pterygota</taxon>
        <taxon>Neoptera</taxon>
        <taxon>Endopterygota</taxon>
        <taxon>Coleoptera</taxon>
        <taxon>Polyphaga</taxon>
        <taxon>Cucujiformia</taxon>
        <taxon>Chrysomeloidea</taxon>
        <taxon>Cerambycidae</taxon>
        <taxon>Lepturinae</taxon>
        <taxon>Rhagiini</taxon>
        <taxon>Rhamnusium</taxon>
    </lineage>
</organism>
<evidence type="ECO:0000256" key="1">
    <source>
        <dbReference type="ARBA" id="ARBA00005964"/>
    </source>
</evidence>
<reference evidence="8" key="1">
    <citation type="journal article" date="2023" name="Insect Mol. Biol.">
        <title>Genome sequencing provides insights into the evolution of gene families encoding plant cell wall-degrading enzymes in longhorned beetles.</title>
        <authorList>
            <person name="Shin N.R."/>
            <person name="Okamura Y."/>
            <person name="Kirsch R."/>
            <person name="Pauchet Y."/>
        </authorList>
    </citation>
    <scope>NUCLEOTIDE SEQUENCE</scope>
    <source>
        <strain evidence="8">RBIC_L_NR</strain>
    </source>
</reference>
<feature type="non-terminal residue" evidence="8">
    <location>
        <position position="441"/>
    </location>
</feature>
<evidence type="ECO:0000256" key="3">
    <source>
        <dbReference type="ARBA" id="ARBA00022801"/>
    </source>
</evidence>
<feature type="signal peptide" evidence="6">
    <location>
        <begin position="1"/>
        <end position="20"/>
    </location>
</feature>
<feature type="chain" id="PRO_5043090170" description="Carboxylic ester hydrolase" evidence="6">
    <location>
        <begin position="21"/>
        <end position="441"/>
    </location>
</feature>
<evidence type="ECO:0000313" key="8">
    <source>
        <dbReference type="EMBL" id="KAJ8971087.1"/>
    </source>
</evidence>
<sequence>MKESVLFFILKIANILLTWGYPPRYPLVYTRYGAIRGITAYSRYGRPYEAYRGIPYAKPPVNNLRFKAPEPPEKWEFALDARKEGPICIQKNYFFANPKTEGQEDCLYLNVYTSMISREGPVRRLLPVMVFIHWGGFFAGRGTSDYLNPEYFMDNDLVVVTFNYRLGIFVTRGSSVAPRGCYNKLTAMTGGCTRSGVIRQERQIHGGFGKSVRTDPLAIAAKTLQFLRLKLSMAMARECTGQACVLWEKPRSMRFLTTLDDAAPGNYALKDQRAALRWVQENIENFGGDKNRVTIFGQSSGAGSVHYHTLSPFSKGLFQRAISQSGTALALWAAPANIVQQTVLAAQANFVNCSSYIEDSFKVIDCLRNVPAEILSDTQDLFKTFSVDPLTVYTVVTEVQSEANPEPFITKHPIEYIQAKEFYNVPWINGFVEDEGIFKAG</sequence>
<dbReference type="GO" id="GO:0052689">
    <property type="term" value="F:carboxylic ester hydrolase activity"/>
    <property type="evidence" value="ECO:0007669"/>
    <property type="project" value="UniProtKB-KW"/>
</dbReference>
<proteinExistence type="inferred from homology"/>
<keyword evidence="5" id="KW-0325">Glycoprotein</keyword>
<feature type="domain" description="Carboxylesterase type B" evidence="7">
    <location>
        <begin position="26"/>
        <end position="169"/>
    </location>
</feature>
<dbReference type="InterPro" id="IPR029058">
    <property type="entry name" value="AB_hydrolase_fold"/>
</dbReference>
<evidence type="ECO:0000256" key="6">
    <source>
        <dbReference type="RuleBase" id="RU361235"/>
    </source>
</evidence>
<comment type="similarity">
    <text evidence="1 6">Belongs to the type-B carboxylesterase/lipase family.</text>
</comment>
<gene>
    <name evidence="8" type="ORF">NQ314_000893</name>
</gene>
<evidence type="ECO:0000256" key="5">
    <source>
        <dbReference type="ARBA" id="ARBA00023180"/>
    </source>
</evidence>
<evidence type="ECO:0000256" key="4">
    <source>
        <dbReference type="ARBA" id="ARBA00023157"/>
    </source>
</evidence>
<dbReference type="Gene3D" id="3.40.50.1820">
    <property type="entry name" value="alpha/beta hydrolase"/>
    <property type="match status" value="1"/>
</dbReference>
<keyword evidence="9" id="KW-1185">Reference proteome</keyword>
<dbReference type="AlphaFoldDB" id="A0AAV8ZV45"/>
<dbReference type="Pfam" id="PF00135">
    <property type="entry name" value="COesterase"/>
    <property type="match status" value="2"/>
</dbReference>
<feature type="domain" description="Carboxylesterase type B" evidence="7">
    <location>
        <begin position="255"/>
        <end position="438"/>
    </location>
</feature>
<dbReference type="InterPro" id="IPR050309">
    <property type="entry name" value="Type-B_Carboxylest/Lipase"/>
</dbReference>
<name>A0AAV8ZV45_9CUCU</name>
<dbReference type="PROSITE" id="PS00122">
    <property type="entry name" value="CARBOXYLESTERASE_B_1"/>
    <property type="match status" value="1"/>
</dbReference>
<accession>A0AAV8ZV45</accession>
<dbReference type="Proteomes" id="UP001162156">
    <property type="component" value="Unassembled WGS sequence"/>
</dbReference>
<keyword evidence="4" id="KW-1015">Disulfide bond</keyword>
<dbReference type="InterPro" id="IPR002018">
    <property type="entry name" value="CarbesteraseB"/>
</dbReference>
<evidence type="ECO:0000259" key="7">
    <source>
        <dbReference type="Pfam" id="PF00135"/>
    </source>
</evidence>